<gene>
    <name evidence="1" type="ORF">VNO80_14850</name>
</gene>
<name>A0AAN9MIR0_PHACN</name>
<proteinExistence type="predicted"/>
<comment type="caution">
    <text evidence="1">The sequence shown here is derived from an EMBL/GenBank/DDBJ whole genome shotgun (WGS) entry which is preliminary data.</text>
</comment>
<sequence>MPRDFLRFAPRLFVLCSETSLPLAQDFLAFVPTHLRLCPETSWLCPETSWLCPETSWLCPKTSCTLPDLALCLKTSCALSQDFLRFVSRLFTLFPETSWALP</sequence>
<evidence type="ECO:0000313" key="2">
    <source>
        <dbReference type="Proteomes" id="UP001374584"/>
    </source>
</evidence>
<dbReference type="Proteomes" id="UP001374584">
    <property type="component" value="Unassembled WGS sequence"/>
</dbReference>
<reference evidence="1 2" key="1">
    <citation type="submission" date="2024-01" db="EMBL/GenBank/DDBJ databases">
        <title>The genomes of 5 underutilized Papilionoideae crops provide insights into root nodulation and disease resistanc.</title>
        <authorList>
            <person name="Jiang F."/>
        </authorList>
    </citation>
    <scope>NUCLEOTIDE SEQUENCE [LARGE SCALE GENOMIC DNA]</scope>
    <source>
        <strain evidence="1">JINMINGXINNONG_FW02</strain>
        <tissue evidence="1">Leaves</tissue>
    </source>
</reference>
<evidence type="ECO:0000313" key="1">
    <source>
        <dbReference type="EMBL" id="KAK7355590.1"/>
    </source>
</evidence>
<organism evidence="1 2">
    <name type="scientific">Phaseolus coccineus</name>
    <name type="common">Scarlet runner bean</name>
    <name type="synonym">Phaseolus multiflorus</name>
    <dbReference type="NCBI Taxonomy" id="3886"/>
    <lineage>
        <taxon>Eukaryota</taxon>
        <taxon>Viridiplantae</taxon>
        <taxon>Streptophyta</taxon>
        <taxon>Embryophyta</taxon>
        <taxon>Tracheophyta</taxon>
        <taxon>Spermatophyta</taxon>
        <taxon>Magnoliopsida</taxon>
        <taxon>eudicotyledons</taxon>
        <taxon>Gunneridae</taxon>
        <taxon>Pentapetalae</taxon>
        <taxon>rosids</taxon>
        <taxon>fabids</taxon>
        <taxon>Fabales</taxon>
        <taxon>Fabaceae</taxon>
        <taxon>Papilionoideae</taxon>
        <taxon>50 kb inversion clade</taxon>
        <taxon>NPAAA clade</taxon>
        <taxon>indigoferoid/millettioid clade</taxon>
        <taxon>Phaseoleae</taxon>
        <taxon>Phaseolus</taxon>
    </lineage>
</organism>
<keyword evidence="2" id="KW-1185">Reference proteome</keyword>
<dbReference type="AlphaFoldDB" id="A0AAN9MIR0"/>
<protein>
    <submittedName>
        <fullName evidence="1">Uncharacterized protein</fullName>
    </submittedName>
</protein>
<dbReference type="EMBL" id="JAYMYR010000006">
    <property type="protein sequence ID" value="KAK7355590.1"/>
    <property type="molecule type" value="Genomic_DNA"/>
</dbReference>
<accession>A0AAN9MIR0</accession>